<keyword evidence="3" id="KW-1185">Reference proteome</keyword>
<evidence type="ECO:0000256" key="1">
    <source>
        <dbReference type="SAM" id="Phobius"/>
    </source>
</evidence>
<dbReference type="Proteomes" id="UP000587002">
    <property type="component" value="Unassembled WGS sequence"/>
</dbReference>
<dbReference type="AlphaFoldDB" id="A0A853APU9"/>
<keyword evidence="1" id="KW-0472">Membrane</keyword>
<keyword evidence="1" id="KW-1133">Transmembrane helix</keyword>
<evidence type="ECO:0000313" key="2">
    <source>
        <dbReference type="EMBL" id="NYI82600.1"/>
    </source>
</evidence>
<evidence type="ECO:0008006" key="4">
    <source>
        <dbReference type="Google" id="ProtNLM"/>
    </source>
</evidence>
<name>A0A853APU9_9PSEU</name>
<proteinExistence type="predicted"/>
<accession>A0A853APU9</accession>
<feature type="transmembrane region" description="Helical" evidence="1">
    <location>
        <begin position="84"/>
        <end position="103"/>
    </location>
</feature>
<protein>
    <recommendedName>
        <fullName evidence="4">Sporulation protein</fullName>
    </recommendedName>
</protein>
<organism evidence="2 3">
    <name type="scientific">Saccharopolyspora hordei</name>
    <dbReference type="NCBI Taxonomy" id="1838"/>
    <lineage>
        <taxon>Bacteria</taxon>
        <taxon>Bacillati</taxon>
        <taxon>Actinomycetota</taxon>
        <taxon>Actinomycetes</taxon>
        <taxon>Pseudonocardiales</taxon>
        <taxon>Pseudonocardiaceae</taxon>
        <taxon>Saccharopolyspora</taxon>
    </lineage>
</organism>
<gene>
    <name evidence="2" type="ORF">HNR68_001230</name>
</gene>
<dbReference type="RefSeq" id="WP_179718514.1">
    <property type="nucleotide sequence ID" value="NZ_BAABFH010000001.1"/>
</dbReference>
<comment type="caution">
    <text evidence="2">The sequence shown here is derived from an EMBL/GenBank/DDBJ whole genome shotgun (WGS) entry which is preliminary data.</text>
</comment>
<sequence>MTDDDKADVLATLADRLGEHQVFGEPVQQGSTTLVPVANVRLGGGRGRGDVGRGVGVVARPAGAFSVSADGTVAWHPAVNVNRIVWGGQLALAAVLITVAIAFRRTRRAPR</sequence>
<evidence type="ECO:0000313" key="3">
    <source>
        <dbReference type="Proteomes" id="UP000587002"/>
    </source>
</evidence>
<dbReference type="EMBL" id="JACCFJ010000001">
    <property type="protein sequence ID" value="NYI82600.1"/>
    <property type="molecule type" value="Genomic_DNA"/>
</dbReference>
<keyword evidence="1" id="KW-0812">Transmembrane</keyword>
<reference evidence="2 3" key="1">
    <citation type="submission" date="2020-07" db="EMBL/GenBank/DDBJ databases">
        <title>Sequencing the genomes of 1000 actinobacteria strains.</title>
        <authorList>
            <person name="Klenk H.-P."/>
        </authorList>
    </citation>
    <scope>NUCLEOTIDE SEQUENCE [LARGE SCALE GENOMIC DNA]</scope>
    <source>
        <strain evidence="2 3">DSM 44065</strain>
    </source>
</reference>